<protein>
    <submittedName>
        <fullName evidence="1">Uncharacterized protein</fullName>
    </submittedName>
</protein>
<evidence type="ECO:0000313" key="1">
    <source>
        <dbReference type="EMBL" id="RZB41330.1"/>
    </source>
</evidence>
<name>A0A445EY86_GLYSO</name>
<keyword evidence="2" id="KW-1185">Reference proteome</keyword>
<dbReference type="InterPro" id="IPR052343">
    <property type="entry name" value="Retrotransposon-Effector_Assoc"/>
</dbReference>
<gene>
    <name evidence="1" type="ORF">D0Y65_055307</name>
</gene>
<organism evidence="1 2">
    <name type="scientific">Glycine soja</name>
    <name type="common">Wild soybean</name>
    <dbReference type="NCBI Taxonomy" id="3848"/>
    <lineage>
        <taxon>Eukaryota</taxon>
        <taxon>Viridiplantae</taxon>
        <taxon>Streptophyta</taxon>
        <taxon>Embryophyta</taxon>
        <taxon>Tracheophyta</taxon>
        <taxon>Spermatophyta</taxon>
        <taxon>Magnoliopsida</taxon>
        <taxon>eudicotyledons</taxon>
        <taxon>Gunneridae</taxon>
        <taxon>Pentapetalae</taxon>
        <taxon>rosids</taxon>
        <taxon>fabids</taxon>
        <taxon>Fabales</taxon>
        <taxon>Fabaceae</taxon>
        <taxon>Papilionoideae</taxon>
        <taxon>50 kb inversion clade</taxon>
        <taxon>NPAAA clade</taxon>
        <taxon>indigoferoid/millettioid clade</taxon>
        <taxon>Phaseoleae</taxon>
        <taxon>Glycine</taxon>
        <taxon>Glycine subgen. Soja</taxon>
    </lineage>
</organism>
<evidence type="ECO:0000313" key="2">
    <source>
        <dbReference type="Proteomes" id="UP000289340"/>
    </source>
</evidence>
<dbReference type="PANTHER" id="PTHR46890:SF50">
    <property type="entry name" value="RNA-DIRECTED DNA POLYMERASE, EUKARYOTA, REVERSE TRANSCRIPTASE ZINC-BINDING DOMAIN PROTEIN-RELATED"/>
    <property type="match status" value="1"/>
</dbReference>
<reference evidence="1 2" key="1">
    <citation type="submission" date="2018-09" db="EMBL/GenBank/DDBJ databases">
        <title>A high-quality reference genome of wild soybean provides a powerful tool to mine soybean genomes.</title>
        <authorList>
            <person name="Xie M."/>
            <person name="Chung C.Y.L."/>
            <person name="Li M.-W."/>
            <person name="Wong F.-L."/>
            <person name="Chan T.-F."/>
            <person name="Lam H.-M."/>
        </authorList>
    </citation>
    <scope>NUCLEOTIDE SEQUENCE [LARGE SCALE GENOMIC DNA]</scope>
    <source>
        <strain evidence="2">cv. W05</strain>
        <tissue evidence="1">Hypocotyl of etiolated seedlings</tissue>
    </source>
</reference>
<dbReference type="PANTHER" id="PTHR46890">
    <property type="entry name" value="NON-LTR RETROLELEMENT REVERSE TRANSCRIPTASE-LIKE PROTEIN-RELATED"/>
    <property type="match status" value="1"/>
</dbReference>
<dbReference type="EMBL" id="QZWG01001041">
    <property type="protein sequence ID" value="RZB41330.1"/>
    <property type="molecule type" value="Genomic_DNA"/>
</dbReference>
<proteinExistence type="predicted"/>
<dbReference type="AlphaFoldDB" id="A0A445EY86"/>
<comment type="caution">
    <text evidence="1">The sequence shown here is derived from an EMBL/GenBank/DDBJ whole genome shotgun (WGS) entry which is preliminary data.</text>
</comment>
<sequence>MMRRMGFHEKWIGWIKGCLSSTSISILVNGSPTSEFKPQRGLRQGDPLAPFLFDLVAEGLTGMMRAAVSKNCYHSFMQHSNNVVKQEPKRNREQKQQQWRVGAAGGGCRLPLEGQIDPPRSLPLRCRQRHLHLSRRPPRIRRVLRNALQEK</sequence>
<accession>A0A445EY86</accession>
<dbReference type="Proteomes" id="UP000289340">
    <property type="component" value="Unassembled WGS sequence"/>
</dbReference>